<evidence type="ECO:0000313" key="2">
    <source>
        <dbReference type="Proteomes" id="UP000239250"/>
    </source>
</evidence>
<evidence type="ECO:0000313" key="1">
    <source>
        <dbReference type="EMBL" id="AVP49236.1"/>
    </source>
</evidence>
<organism evidence="1 2">
    <name type="scientific">Williamsoniiplasma luminosum</name>
    <dbReference type="NCBI Taxonomy" id="214888"/>
    <lineage>
        <taxon>Bacteria</taxon>
        <taxon>Bacillati</taxon>
        <taxon>Mycoplasmatota</taxon>
        <taxon>Mollicutes</taxon>
        <taxon>Entomoplasmatales</taxon>
        <taxon>Williamsoniiplasma</taxon>
    </lineage>
</organism>
<sequence>MKKLLMIFTSIGIMGATTSMVVACDQPTKLDGLKAEIKAAQKILKNSKSKSLVDTQTLKEMIELAQMFVDADNLSNEHIQVIKLGLKMTIELFQHHQD</sequence>
<dbReference type="Proteomes" id="UP000239250">
    <property type="component" value="Chromosome"/>
</dbReference>
<dbReference type="RefSeq" id="WP_303662573.1">
    <property type="nucleotide sequence ID" value="NZ_CP027019.1"/>
</dbReference>
<reference evidence="2" key="1">
    <citation type="submission" date="2018-02" db="EMBL/GenBank/DDBJ databases">
        <title>Firefly genomes illuminate parallel origins of bioluminescence in beetles.</title>
        <authorList>
            <person name="Fallon T.R."/>
            <person name="Lower S.E.S."/>
            <person name="Behringer M."/>
            <person name="Weng J.-K."/>
        </authorList>
    </citation>
    <scope>NUCLEOTIDE SEQUENCE [LARGE SCALE GENOMIC DNA]</scope>
</reference>
<dbReference type="AlphaFoldDB" id="A0A2S0NJQ0"/>
<name>A0A2S0NJQ0_9MOLU</name>
<protein>
    <recommendedName>
        <fullName evidence="3">Lipoprotein</fullName>
    </recommendedName>
</protein>
<dbReference type="EMBL" id="CP027019">
    <property type="protein sequence ID" value="AVP49236.1"/>
    <property type="molecule type" value="Genomic_DNA"/>
</dbReference>
<dbReference type="PROSITE" id="PS51257">
    <property type="entry name" value="PROKAR_LIPOPROTEIN"/>
    <property type="match status" value="1"/>
</dbReference>
<accession>A0A2S0NJQ0</accession>
<proteinExistence type="predicted"/>
<evidence type="ECO:0008006" key="3">
    <source>
        <dbReference type="Google" id="ProtNLM"/>
    </source>
</evidence>
<gene>
    <name evidence="1" type="ORF">C5T88_01410</name>
</gene>